<dbReference type="PANTHER" id="PTHR10380:SF218">
    <property type="entry name" value="ADULT CUTICLE PROTEIN 65AA-RELATED"/>
    <property type="match status" value="1"/>
</dbReference>
<accession>A0ABQ9IW17</accession>
<evidence type="ECO:0000313" key="5">
    <source>
        <dbReference type="Proteomes" id="UP001162164"/>
    </source>
</evidence>
<name>A0ABQ9IW17_9CUCU</name>
<evidence type="ECO:0000313" key="4">
    <source>
        <dbReference type="EMBL" id="KAJ8967317.1"/>
    </source>
</evidence>
<keyword evidence="1 2" id="KW-0193">Cuticle</keyword>
<dbReference type="EMBL" id="JAPWTJ010002211">
    <property type="protein sequence ID" value="KAJ8967317.1"/>
    <property type="molecule type" value="Genomic_DNA"/>
</dbReference>
<feature type="region of interest" description="Disordered" evidence="3">
    <location>
        <begin position="1"/>
        <end position="28"/>
    </location>
</feature>
<sequence length="168" mass="18539">MIPQDSVYTTDGFRHEARSELQNQGTPDEALVVTGSSSYIGSDGMLIILVFHFSSNVHTRPEFSNPSIILKYDFQLTDTEGYYFSVLTSDGFSHEARGELQDQDTPEEALAVKGSYSYIGPNRVKYTVDYVANKDGFQPKFRQSLLPYLTPVPVSIPVLVSLSGTGLG</sequence>
<dbReference type="PROSITE" id="PS51155">
    <property type="entry name" value="CHIT_BIND_RR_2"/>
    <property type="match status" value="1"/>
</dbReference>
<dbReference type="Proteomes" id="UP001162164">
    <property type="component" value="Unassembled WGS sequence"/>
</dbReference>
<protein>
    <submittedName>
        <fullName evidence="4">Uncharacterized protein</fullName>
    </submittedName>
</protein>
<proteinExistence type="predicted"/>
<keyword evidence="5" id="KW-1185">Reference proteome</keyword>
<dbReference type="Pfam" id="PF00379">
    <property type="entry name" value="Chitin_bind_4"/>
    <property type="match status" value="1"/>
</dbReference>
<evidence type="ECO:0000256" key="2">
    <source>
        <dbReference type="PROSITE-ProRule" id="PRU00497"/>
    </source>
</evidence>
<organism evidence="4 5">
    <name type="scientific">Molorchus minor</name>
    <dbReference type="NCBI Taxonomy" id="1323400"/>
    <lineage>
        <taxon>Eukaryota</taxon>
        <taxon>Metazoa</taxon>
        <taxon>Ecdysozoa</taxon>
        <taxon>Arthropoda</taxon>
        <taxon>Hexapoda</taxon>
        <taxon>Insecta</taxon>
        <taxon>Pterygota</taxon>
        <taxon>Neoptera</taxon>
        <taxon>Endopterygota</taxon>
        <taxon>Coleoptera</taxon>
        <taxon>Polyphaga</taxon>
        <taxon>Cucujiformia</taxon>
        <taxon>Chrysomeloidea</taxon>
        <taxon>Cerambycidae</taxon>
        <taxon>Lamiinae</taxon>
        <taxon>Monochamini</taxon>
        <taxon>Molorchus</taxon>
    </lineage>
</organism>
<evidence type="ECO:0000256" key="3">
    <source>
        <dbReference type="SAM" id="MobiDB-lite"/>
    </source>
</evidence>
<reference evidence="4" key="1">
    <citation type="journal article" date="2023" name="Insect Mol. Biol.">
        <title>Genome sequencing provides insights into the evolution of gene families encoding plant cell wall-degrading enzymes in longhorned beetles.</title>
        <authorList>
            <person name="Shin N.R."/>
            <person name="Okamura Y."/>
            <person name="Kirsch R."/>
            <person name="Pauchet Y."/>
        </authorList>
    </citation>
    <scope>NUCLEOTIDE SEQUENCE</scope>
    <source>
        <strain evidence="4">MMC_N1</strain>
    </source>
</reference>
<dbReference type="InterPro" id="IPR000618">
    <property type="entry name" value="Insect_cuticle"/>
</dbReference>
<dbReference type="InterPro" id="IPR050468">
    <property type="entry name" value="Cuticle_Struct_Prot"/>
</dbReference>
<gene>
    <name evidence="4" type="ORF">NQ317_000968</name>
</gene>
<dbReference type="PANTHER" id="PTHR10380">
    <property type="entry name" value="CUTICLE PROTEIN"/>
    <property type="match status" value="1"/>
</dbReference>
<evidence type="ECO:0000256" key="1">
    <source>
        <dbReference type="ARBA" id="ARBA00022460"/>
    </source>
</evidence>
<comment type="caution">
    <text evidence="4">The sequence shown here is derived from an EMBL/GenBank/DDBJ whole genome shotgun (WGS) entry which is preliminary data.</text>
</comment>